<feature type="non-terminal residue" evidence="7">
    <location>
        <position position="76"/>
    </location>
</feature>
<dbReference type="Proteomes" id="UP001165306">
    <property type="component" value="Unassembled WGS sequence"/>
</dbReference>
<dbReference type="InterPro" id="IPR007816">
    <property type="entry name" value="ResB-like_domain"/>
</dbReference>
<evidence type="ECO:0000259" key="6">
    <source>
        <dbReference type="Pfam" id="PF05140"/>
    </source>
</evidence>
<dbReference type="GO" id="GO:0016020">
    <property type="term" value="C:membrane"/>
    <property type="evidence" value="ECO:0007669"/>
    <property type="project" value="UniProtKB-SubCell"/>
</dbReference>
<dbReference type="RefSeq" id="WP_284058523.1">
    <property type="nucleotide sequence ID" value="NZ_JAMSLR010000072.1"/>
</dbReference>
<gene>
    <name evidence="7" type="ORF">NET02_16495</name>
</gene>
<evidence type="ECO:0000313" key="7">
    <source>
        <dbReference type="EMBL" id="MCM8750738.1"/>
    </source>
</evidence>
<evidence type="ECO:0000256" key="4">
    <source>
        <dbReference type="ARBA" id="ARBA00022989"/>
    </source>
</evidence>
<comment type="caution">
    <text evidence="7">The sequence shown here is derived from an EMBL/GenBank/DDBJ whole genome shotgun (WGS) entry which is preliminary data.</text>
</comment>
<dbReference type="GO" id="GO:0017004">
    <property type="term" value="P:cytochrome complex assembly"/>
    <property type="evidence" value="ECO:0007669"/>
    <property type="project" value="UniProtKB-KW"/>
</dbReference>
<feature type="non-terminal residue" evidence="7">
    <location>
        <position position="1"/>
    </location>
</feature>
<dbReference type="EMBL" id="JAMSLR010000072">
    <property type="protein sequence ID" value="MCM8750738.1"/>
    <property type="molecule type" value="Genomic_DNA"/>
</dbReference>
<evidence type="ECO:0000256" key="3">
    <source>
        <dbReference type="ARBA" id="ARBA00022748"/>
    </source>
</evidence>
<keyword evidence="2" id="KW-0812">Transmembrane</keyword>
<comment type="subcellular location">
    <subcellularLocation>
        <location evidence="1">Membrane</location>
        <topology evidence="1">Multi-pass membrane protein</topology>
    </subcellularLocation>
</comment>
<reference evidence="7" key="1">
    <citation type="submission" date="2022-06" db="EMBL/GenBank/DDBJ databases">
        <title>CFH 74404 Thermomicrobiaceae sp.</title>
        <authorList>
            <person name="Ming H."/>
            <person name="Li W.-J."/>
            <person name="Zhao Z."/>
        </authorList>
    </citation>
    <scope>NUCLEOTIDE SEQUENCE</scope>
    <source>
        <strain evidence="7">CFH 74404</strain>
    </source>
</reference>
<dbReference type="AlphaFoldDB" id="A0AA42BEG1"/>
<keyword evidence="8" id="KW-1185">Reference proteome</keyword>
<evidence type="ECO:0000256" key="2">
    <source>
        <dbReference type="ARBA" id="ARBA00022692"/>
    </source>
</evidence>
<dbReference type="InterPro" id="IPR023494">
    <property type="entry name" value="Cyt_c_bgen_Ccs1/CcsB/ResB"/>
</dbReference>
<evidence type="ECO:0000256" key="5">
    <source>
        <dbReference type="ARBA" id="ARBA00023136"/>
    </source>
</evidence>
<proteinExistence type="predicted"/>
<keyword evidence="5" id="KW-0472">Membrane</keyword>
<sequence length="76" mass="8562">NPTFRGNLLVTEGTRAGVAVLQQPEGVVLQELPFEVELKKFIVEYYDTGMPRLFASDIVIHDRYTGEARPARVEVN</sequence>
<dbReference type="PANTHER" id="PTHR31566">
    <property type="entry name" value="CYTOCHROME C BIOGENESIS PROTEIN CCS1, CHLOROPLASTIC"/>
    <property type="match status" value="1"/>
</dbReference>
<name>A0AA42BEG1_9BACT</name>
<keyword evidence="4" id="KW-1133">Transmembrane helix</keyword>
<dbReference type="Pfam" id="PF05140">
    <property type="entry name" value="ResB"/>
    <property type="match status" value="1"/>
</dbReference>
<feature type="domain" description="ResB-like" evidence="6">
    <location>
        <begin position="2"/>
        <end position="76"/>
    </location>
</feature>
<evidence type="ECO:0000313" key="8">
    <source>
        <dbReference type="Proteomes" id="UP001165306"/>
    </source>
</evidence>
<organism evidence="7 8">
    <name type="scientific">Thermalbibacter longus</name>
    <dbReference type="NCBI Taxonomy" id="2951981"/>
    <lineage>
        <taxon>Bacteria</taxon>
        <taxon>Pseudomonadati</taxon>
        <taxon>Thermomicrobiota</taxon>
        <taxon>Thermomicrobia</taxon>
        <taxon>Thermomicrobiales</taxon>
        <taxon>Thermomicrobiaceae</taxon>
        <taxon>Thermalbibacter</taxon>
    </lineage>
</organism>
<dbReference type="PANTHER" id="PTHR31566:SF0">
    <property type="entry name" value="CYTOCHROME C BIOGENESIS PROTEIN CCS1, CHLOROPLASTIC"/>
    <property type="match status" value="1"/>
</dbReference>
<accession>A0AA42BEG1</accession>
<evidence type="ECO:0000256" key="1">
    <source>
        <dbReference type="ARBA" id="ARBA00004141"/>
    </source>
</evidence>
<keyword evidence="3" id="KW-0201">Cytochrome c-type biogenesis</keyword>
<protein>
    <submittedName>
        <fullName evidence="7">Cytochrome c biogenesis protein ResB</fullName>
    </submittedName>
</protein>